<feature type="transmembrane region" description="Helical" evidence="1">
    <location>
        <begin position="29"/>
        <end position="48"/>
    </location>
</feature>
<gene>
    <name evidence="3" type="ORF">RS130_13915</name>
</gene>
<sequence length="175" mass="18866">MGAILLLLGLALFFNDKLSLLFSSLNEYTLGVLIIMFAAVAWAAYALVQKSLLAYFSAKQITLLIYSMGVIMLLPFAEPALLLTLDVTHLWVLAFCCVNTIVGYGAFTEALSVWQASKVSAVITLAPVFTFVSMYLAVELMPDHFVASELDIWAYIGAGIVVVGSAITSLGKASR</sequence>
<keyword evidence="4" id="KW-1185">Reference proteome</keyword>
<evidence type="ECO:0000313" key="4">
    <source>
        <dbReference type="Proteomes" id="UP001247805"/>
    </source>
</evidence>
<protein>
    <submittedName>
        <fullName evidence="3">EamA family transporter</fullName>
    </submittedName>
</protein>
<feature type="transmembrane region" description="Helical" evidence="1">
    <location>
        <begin position="60"/>
        <end position="77"/>
    </location>
</feature>
<keyword evidence="1" id="KW-0472">Membrane</keyword>
<reference evidence="3 4" key="1">
    <citation type="submission" date="2023-10" db="EMBL/GenBank/DDBJ databases">
        <title>Glaciecola aquimarina strain GGW-M5 nov., isolated from a coastal seawater.</title>
        <authorList>
            <person name="Bayburt H."/>
            <person name="Kim J.M."/>
            <person name="Choi B.J."/>
            <person name="Jeon C.O."/>
        </authorList>
    </citation>
    <scope>NUCLEOTIDE SEQUENCE [LARGE SCALE GENOMIC DNA]</scope>
    <source>
        <strain evidence="3 4">KCTC 32108</strain>
    </source>
</reference>
<evidence type="ECO:0000256" key="1">
    <source>
        <dbReference type="SAM" id="Phobius"/>
    </source>
</evidence>
<dbReference type="EMBL" id="JAWDIO010000002">
    <property type="protein sequence ID" value="MDU0354860.1"/>
    <property type="molecule type" value="Genomic_DNA"/>
</dbReference>
<dbReference type="Proteomes" id="UP001247805">
    <property type="component" value="Unassembled WGS sequence"/>
</dbReference>
<comment type="caution">
    <text evidence="3">The sequence shown here is derived from an EMBL/GenBank/DDBJ whole genome shotgun (WGS) entry which is preliminary data.</text>
</comment>
<keyword evidence="1" id="KW-1133">Transmembrane helix</keyword>
<feature type="transmembrane region" description="Helical" evidence="1">
    <location>
        <begin position="119"/>
        <end position="137"/>
    </location>
</feature>
<accession>A0ABU3SXY5</accession>
<feature type="domain" description="EamA" evidence="2">
    <location>
        <begin position="30"/>
        <end position="169"/>
    </location>
</feature>
<feature type="transmembrane region" description="Helical" evidence="1">
    <location>
        <begin position="89"/>
        <end position="107"/>
    </location>
</feature>
<dbReference type="Pfam" id="PF00892">
    <property type="entry name" value="EamA"/>
    <property type="match status" value="1"/>
</dbReference>
<feature type="transmembrane region" description="Helical" evidence="1">
    <location>
        <begin position="152"/>
        <end position="171"/>
    </location>
</feature>
<organism evidence="3 4">
    <name type="scientific">Paraglaciecola aquimarina</name>
    <dbReference type="NCBI Taxonomy" id="1235557"/>
    <lineage>
        <taxon>Bacteria</taxon>
        <taxon>Pseudomonadati</taxon>
        <taxon>Pseudomonadota</taxon>
        <taxon>Gammaproteobacteria</taxon>
        <taxon>Alteromonadales</taxon>
        <taxon>Alteromonadaceae</taxon>
        <taxon>Paraglaciecola</taxon>
    </lineage>
</organism>
<dbReference type="RefSeq" id="WP_316026430.1">
    <property type="nucleotide sequence ID" value="NZ_JAWDIO010000002.1"/>
</dbReference>
<dbReference type="InterPro" id="IPR000620">
    <property type="entry name" value="EamA_dom"/>
</dbReference>
<proteinExistence type="predicted"/>
<keyword evidence="1" id="KW-0812">Transmembrane</keyword>
<name>A0ABU3SXY5_9ALTE</name>
<evidence type="ECO:0000259" key="2">
    <source>
        <dbReference type="Pfam" id="PF00892"/>
    </source>
</evidence>
<evidence type="ECO:0000313" key="3">
    <source>
        <dbReference type="EMBL" id="MDU0354860.1"/>
    </source>
</evidence>